<dbReference type="InterPro" id="IPR002625">
    <property type="entry name" value="Smr_dom"/>
</dbReference>
<proteinExistence type="predicted"/>
<dbReference type="Gene3D" id="3.30.1370.110">
    <property type="match status" value="1"/>
</dbReference>
<dbReference type="PROSITE" id="PS50828">
    <property type="entry name" value="SMR"/>
    <property type="match status" value="1"/>
</dbReference>
<feature type="domain" description="Smr" evidence="2">
    <location>
        <begin position="14"/>
        <end position="89"/>
    </location>
</feature>
<evidence type="ECO:0000313" key="3">
    <source>
        <dbReference type="EMBL" id="NNF06758.1"/>
    </source>
</evidence>
<dbReference type="InterPro" id="IPR036063">
    <property type="entry name" value="Smr_dom_sf"/>
</dbReference>
<reference evidence="3 4" key="1">
    <citation type="submission" date="2020-03" db="EMBL/GenBank/DDBJ databases">
        <title>Metabolic flexibility allows generalist bacteria to become dominant in a frequently disturbed ecosystem.</title>
        <authorList>
            <person name="Chen Y.-J."/>
            <person name="Leung P.M."/>
            <person name="Bay S.K."/>
            <person name="Hugenholtz P."/>
            <person name="Kessler A.J."/>
            <person name="Shelley G."/>
            <person name="Waite D.W."/>
            <person name="Cook P.L."/>
            <person name="Greening C."/>
        </authorList>
    </citation>
    <scope>NUCLEOTIDE SEQUENCE [LARGE SCALE GENOMIC DNA]</scope>
    <source>
        <strain evidence="3">SS_bin_28</strain>
    </source>
</reference>
<name>A0A7Y2H2J4_UNCEI</name>
<dbReference type="EMBL" id="JABDJR010000328">
    <property type="protein sequence ID" value="NNF06758.1"/>
    <property type="molecule type" value="Genomic_DNA"/>
</dbReference>
<gene>
    <name evidence="3" type="ORF">HKN21_08355</name>
</gene>
<protein>
    <submittedName>
        <fullName evidence="3">Smr/MutS family protein</fullName>
    </submittedName>
</protein>
<organism evidence="3 4">
    <name type="scientific">Eiseniibacteriota bacterium</name>
    <dbReference type="NCBI Taxonomy" id="2212470"/>
    <lineage>
        <taxon>Bacteria</taxon>
        <taxon>Candidatus Eiseniibacteriota</taxon>
    </lineage>
</organism>
<evidence type="ECO:0000313" key="4">
    <source>
        <dbReference type="Proteomes" id="UP000547674"/>
    </source>
</evidence>
<accession>A0A7Y2H2J4</accession>
<dbReference type="Pfam" id="PF01713">
    <property type="entry name" value="Smr"/>
    <property type="match status" value="1"/>
</dbReference>
<dbReference type="AlphaFoldDB" id="A0A7Y2H2J4"/>
<evidence type="ECO:0000256" key="1">
    <source>
        <dbReference type="SAM" id="MobiDB-lite"/>
    </source>
</evidence>
<sequence length="97" mass="10497">MVPEPIELEINGTLDLHMFHPKEVKSVVLEYIEAALEKDVFDLRIVHGKGVGNLRRTVHSVLKSHPAVVSFKLGGAGGGSWGATLVRISPPDSSRSD</sequence>
<dbReference type="SUPFAM" id="SSF160443">
    <property type="entry name" value="SMR domain-like"/>
    <property type="match status" value="1"/>
</dbReference>
<evidence type="ECO:0000259" key="2">
    <source>
        <dbReference type="PROSITE" id="PS50828"/>
    </source>
</evidence>
<dbReference type="SMART" id="SM00463">
    <property type="entry name" value="SMR"/>
    <property type="match status" value="1"/>
</dbReference>
<dbReference type="Proteomes" id="UP000547674">
    <property type="component" value="Unassembled WGS sequence"/>
</dbReference>
<feature type="region of interest" description="Disordered" evidence="1">
    <location>
        <begin position="77"/>
        <end position="97"/>
    </location>
</feature>
<comment type="caution">
    <text evidence="3">The sequence shown here is derived from an EMBL/GenBank/DDBJ whole genome shotgun (WGS) entry which is preliminary data.</text>
</comment>